<name>A0A611VE37_SALTM</name>
<reference evidence="9" key="2">
    <citation type="submission" date="2019-08" db="EMBL/GenBank/DDBJ databases">
        <authorList>
            <consortium name="NCBI Pathogen Detection Project"/>
        </authorList>
    </citation>
    <scope>NUCLEOTIDE SEQUENCE</scope>
    <source>
        <strain evidence="5">00-951</strain>
        <strain evidence="9">05-4397</strain>
        <strain evidence="8">92-2799</strain>
        <strain evidence="6">96-7896</strain>
        <strain evidence="7">99-609</strain>
        <strain evidence="3">L03574-15</strain>
        <strain evidence="2">R39</strain>
        <strain evidence="4">S06048-15</strain>
    </source>
</reference>
<dbReference type="EMBL" id="DAANJA010000071">
    <property type="protein sequence ID" value="HAD0080152.1"/>
    <property type="molecule type" value="Genomic_DNA"/>
</dbReference>
<organism evidence="9">
    <name type="scientific">Salmonella typhimurium</name>
    <dbReference type="NCBI Taxonomy" id="90371"/>
    <lineage>
        <taxon>Bacteria</taxon>
        <taxon>Pseudomonadati</taxon>
        <taxon>Pseudomonadota</taxon>
        <taxon>Gammaproteobacteria</taxon>
        <taxon>Enterobacterales</taxon>
        <taxon>Enterobacteriaceae</taxon>
        <taxon>Salmonella</taxon>
    </lineage>
</organism>
<dbReference type="EMBL" id="DAANJJ010000072">
    <property type="protein sequence ID" value="HAD0126554.1"/>
    <property type="molecule type" value="Genomic_DNA"/>
</dbReference>
<feature type="region of interest" description="Disordered" evidence="1">
    <location>
        <begin position="71"/>
        <end position="94"/>
    </location>
</feature>
<dbReference type="EMBL" id="DAANIQ010000074">
    <property type="protein sequence ID" value="HAD0037929.1"/>
    <property type="molecule type" value="Genomic_DNA"/>
</dbReference>
<dbReference type="EMBL" id="DAAMDQ010000064">
    <property type="protein sequence ID" value="HAC6258030.1"/>
    <property type="molecule type" value="Genomic_DNA"/>
</dbReference>
<sequence>MTMHESEWRSVWARPLSQRLIFGSFLPPESFFRLLLVAIRSTVTVPASQCWIQHRSTVSSTPPHKIRHCKQHRKGKIQPQSSTITGTVTVPVVD</sequence>
<accession>A0A611VE37</accession>
<evidence type="ECO:0000313" key="2">
    <source>
        <dbReference type="EMBL" id="HAC6258030.1"/>
    </source>
</evidence>
<evidence type="ECO:0000313" key="5">
    <source>
        <dbReference type="EMBL" id="HAD0037929.1"/>
    </source>
</evidence>
<gene>
    <name evidence="2" type="ORF">G0A53_24440</name>
    <name evidence="3" type="ORF">G0K02_24730</name>
    <name evidence="4" type="ORF">G0K84_24680</name>
    <name evidence="5" type="ORF">G0L59_23920</name>
    <name evidence="7" type="ORF">G0L62_23940</name>
    <name evidence="9" type="ORF">G0L63_23935</name>
    <name evidence="8" type="ORF">G0L65_23850</name>
    <name evidence="6" type="ORF">GTH70_23835</name>
</gene>
<evidence type="ECO:0000313" key="8">
    <source>
        <dbReference type="EMBL" id="HAD0107974.1"/>
    </source>
</evidence>
<protein>
    <submittedName>
        <fullName evidence="9">Uncharacterized protein</fullName>
    </submittedName>
</protein>
<reference evidence="9" key="1">
    <citation type="journal article" date="2018" name="Genome Biol.">
        <title>SKESA: strategic k-mer extension for scrupulous assemblies.</title>
        <authorList>
            <person name="Souvorov A."/>
            <person name="Agarwala R."/>
            <person name="Lipman D.J."/>
        </authorList>
    </citation>
    <scope>NUCLEOTIDE SEQUENCE</scope>
    <source>
        <strain evidence="5">00-951</strain>
        <strain evidence="9">05-4397</strain>
        <strain evidence="8">92-2799</strain>
        <strain evidence="6">96-7896</strain>
        <strain evidence="7">99-609</strain>
        <strain evidence="3">L03574-15</strain>
        <strain evidence="2">R39</strain>
        <strain evidence="4">S06048-15</strain>
    </source>
</reference>
<dbReference type="EMBL" id="DAANDE010000045">
    <property type="protein sequence ID" value="HAC9350964.1"/>
    <property type="molecule type" value="Genomic_DNA"/>
</dbReference>
<dbReference type="EMBL" id="DAANJE010000064">
    <property type="protein sequence ID" value="HAD0094081.1"/>
    <property type="molecule type" value="Genomic_DNA"/>
</dbReference>
<evidence type="ECO:0000256" key="1">
    <source>
        <dbReference type="SAM" id="MobiDB-lite"/>
    </source>
</evidence>
<evidence type="ECO:0000313" key="9">
    <source>
        <dbReference type="EMBL" id="HAD0126554.1"/>
    </source>
</evidence>
<evidence type="ECO:0000313" key="7">
    <source>
        <dbReference type="EMBL" id="HAD0094081.1"/>
    </source>
</evidence>
<dbReference type="AlphaFoldDB" id="A0A611VE37"/>
<evidence type="ECO:0000313" key="4">
    <source>
        <dbReference type="EMBL" id="HAC9786439.1"/>
    </source>
</evidence>
<comment type="caution">
    <text evidence="9">The sequence shown here is derived from an EMBL/GenBank/DDBJ whole genome shotgun (WGS) entry which is preliminary data.</text>
</comment>
<evidence type="ECO:0000313" key="3">
    <source>
        <dbReference type="EMBL" id="HAC9350964.1"/>
    </source>
</evidence>
<feature type="compositionally biased region" description="Polar residues" evidence="1">
    <location>
        <begin position="78"/>
        <end position="88"/>
    </location>
</feature>
<dbReference type="EMBL" id="DAANGN010000048">
    <property type="protein sequence ID" value="HAC9786439.1"/>
    <property type="molecule type" value="Genomic_DNA"/>
</dbReference>
<proteinExistence type="predicted"/>
<dbReference type="EMBL" id="DAANJF010000071">
    <property type="protein sequence ID" value="HAD0107974.1"/>
    <property type="molecule type" value="Genomic_DNA"/>
</dbReference>
<evidence type="ECO:0000313" key="6">
    <source>
        <dbReference type="EMBL" id="HAD0080152.1"/>
    </source>
</evidence>